<feature type="compositionally biased region" description="Basic residues" evidence="5">
    <location>
        <begin position="282"/>
        <end position="306"/>
    </location>
</feature>
<feature type="region of interest" description="Disordered" evidence="5">
    <location>
        <begin position="737"/>
        <end position="761"/>
    </location>
</feature>
<dbReference type="InterPro" id="IPR005365">
    <property type="entry name" value="Npr3"/>
</dbReference>
<dbReference type="GO" id="GO:1990130">
    <property type="term" value="C:GATOR1 complex"/>
    <property type="evidence" value="ECO:0007669"/>
    <property type="project" value="TreeGrafter"/>
</dbReference>
<feature type="compositionally biased region" description="Polar residues" evidence="5">
    <location>
        <begin position="311"/>
        <end position="320"/>
    </location>
</feature>
<keyword evidence="4" id="KW-0469">Meiosis</keyword>
<evidence type="ECO:0000256" key="2">
    <source>
        <dbReference type="ARBA" id="ARBA00017880"/>
    </source>
</evidence>
<organism evidence="7 8">
    <name type="scientific">Lachancea meyersii CBS 8951</name>
    <dbReference type="NCBI Taxonomy" id="1266667"/>
    <lineage>
        <taxon>Eukaryota</taxon>
        <taxon>Fungi</taxon>
        <taxon>Dikarya</taxon>
        <taxon>Ascomycota</taxon>
        <taxon>Saccharomycotina</taxon>
        <taxon>Saccharomycetes</taxon>
        <taxon>Saccharomycetales</taxon>
        <taxon>Saccharomycetaceae</taxon>
        <taxon>Lachancea</taxon>
    </lineage>
</organism>
<name>A0A1G4KI81_9SACH</name>
<dbReference type="Pfam" id="PF24064">
    <property type="entry name" value="HTH_NPRL3"/>
    <property type="match status" value="1"/>
</dbReference>
<gene>
    <name evidence="7" type="ORF">LAME_0H16512G</name>
</gene>
<evidence type="ECO:0000256" key="4">
    <source>
        <dbReference type="RuleBase" id="RU368069"/>
    </source>
</evidence>
<evidence type="ECO:0000313" key="7">
    <source>
        <dbReference type="EMBL" id="SCV04195.1"/>
    </source>
</evidence>
<dbReference type="GO" id="GO:0034198">
    <property type="term" value="P:cellular response to amino acid starvation"/>
    <property type="evidence" value="ECO:0007669"/>
    <property type="project" value="TreeGrafter"/>
</dbReference>
<feature type="compositionally biased region" description="Polar residues" evidence="5">
    <location>
        <begin position="743"/>
        <end position="754"/>
    </location>
</feature>
<dbReference type="GO" id="GO:0038202">
    <property type="term" value="P:TORC1 signaling"/>
    <property type="evidence" value="ECO:0007669"/>
    <property type="project" value="TreeGrafter"/>
</dbReference>
<evidence type="ECO:0000313" key="8">
    <source>
        <dbReference type="Proteomes" id="UP000191144"/>
    </source>
</evidence>
<dbReference type="Proteomes" id="UP000191144">
    <property type="component" value="Chromosome H"/>
</dbReference>
<feature type="region of interest" description="Disordered" evidence="5">
    <location>
        <begin position="278"/>
        <end position="320"/>
    </location>
</feature>
<dbReference type="GO" id="GO:0005774">
    <property type="term" value="C:vacuolar membrane"/>
    <property type="evidence" value="ECO:0007669"/>
    <property type="project" value="UniProtKB-SubCell"/>
</dbReference>
<feature type="domain" description="GATOR1 complex protein NPRL3 C-terminal HTH" evidence="6">
    <location>
        <begin position="794"/>
        <end position="855"/>
    </location>
</feature>
<sequence length="860" mass="97095">MNLPDPCLLGIVLTISTHSGPQVVYHYPPVDALSSRKKKKKQELEQEIAVQSSNESGPGRWESAMQRKKSLKSHHEIESEADFSVHSLKTEDLDNPETSDSSDSDTSTGLSDSDISTDYADLSSGSNSSGSDDEFPINSDETGALRLSSDNNASLQSLGNSLKSNTRDLHTSASRVFQYLSPQDSKRNSIVSKHTLNRDQDVSSPIMDQESDGEAPNMYELDEQHFGTEFQAINKVLRFDADFFAEVSSPPKEMCNTRFELSIDELVLVGLPIHRDPEGQWRKSKKKRYGNRSRHSNSSSRARHTSHSLSGTTDANGNSNIPLNDGPFSPIFQVDANGDDYRDLAESVNMFHLCFLLNPQLVEYNERVDDMYHYVISRLSLILRYAQAKTAFVTNECLEILKTRDHVLKNSQRYQSIKGQGNKGKYLYQKILNKSALARIITKCFDAISKNEVANLEIDEDKMVSLQIPLKDEFSVLPDVKVDPVLKGSFLTSILNHKFLEKGSKAESIEQISNLEQDDDLLNYALLLLNEPAAIIQELQYSSFQNDVASVILTSLVKNLKPTVPLRSYQYIVDEVMGESNSIDGDQRNSIQSGMLRSLALHLMYWRHARIILPISSKSTYIVSPLAPVSGSEKDHSKEKEEHLVENKPLIFQNQDVFAKRFPSLPPLASFLSLISSSKPRPFGAFIPSKDHKSVYLNALSWLIRHGYLTQLLTFVWVRVDSRIKIAVDEDLERDGVKRSKTSRQLNTGTNDNTAAPDLQDDLPDELDLYYYGGDEDVFNRADYTIILNPERATAVEKRWLYKCVEDQPSEVQALFHKLVKYFNGSTPLELTLIREGISRHEIRKLMQALGKYLVEINHW</sequence>
<protein>
    <recommendedName>
        <fullName evidence="2 4">Nitrogen permease regulator 3</fullName>
    </recommendedName>
    <alternativeName>
        <fullName evidence="3 4">Required for meiotic nuclear division protein 11</fullName>
    </alternativeName>
</protein>
<feature type="compositionally biased region" description="Acidic residues" evidence="5">
    <location>
        <begin position="93"/>
        <end position="103"/>
    </location>
</feature>
<evidence type="ECO:0000256" key="3">
    <source>
        <dbReference type="ARBA" id="ARBA00030028"/>
    </source>
</evidence>
<dbReference type="GO" id="GO:0010508">
    <property type="term" value="P:positive regulation of autophagy"/>
    <property type="evidence" value="ECO:0007669"/>
    <property type="project" value="TreeGrafter"/>
</dbReference>
<comment type="similarity">
    <text evidence="1 4">Belongs to the NPR3 family.</text>
</comment>
<evidence type="ECO:0000259" key="6">
    <source>
        <dbReference type="Pfam" id="PF24064"/>
    </source>
</evidence>
<dbReference type="EMBL" id="LT598480">
    <property type="protein sequence ID" value="SCV04195.1"/>
    <property type="molecule type" value="Genomic_DNA"/>
</dbReference>
<dbReference type="InterPro" id="IPR056603">
    <property type="entry name" value="HTH_NPRL3"/>
</dbReference>
<feature type="compositionally biased region" description="Low complexity" evidence="5">
    <location>
        <begin position="104"/>
        <end position="130"/>
    </location>
</feature>
<comment type="function">
    <text evidence="4">Mediates inactivation of the TORC1 complex in response to amino acid starvation. Required for meiotic nuclear division.</text>
</comment>
<evidence type="ECO:0000256" key="5">
    <source>
        <dbReference type="SAM" id="MobiDB-lite"/>
    </source>
</evidence>
<accession>A0A1G4KI81</accession>
<dbReference type="PANTHER" id="PTHR13153">
    <property type="entry name" value="CGTHBA PROTEIN -14 GENE PROTEIN"/>
    <property type="match status" value="1"/>
</dbReference>
<keyword evidence="8" id="KW-1185">Reference proteome</keyword>
<dbReference type="GO" id="GO:1904262">
    <property type="term" value="P:negative regulation of TORC1 signaling"/>
    <property type="evidence" value="ECO:0007669"/>
    <property type="project" value="TreeGrafter"/>
</dbReference>
<evidence type="ECO:0000256" key="1">
    <source>
        <dbReference type="ARBA" id="ARBA00010546"/>
    </source>
</evidence>
<feature type="region of interest" description="Disordered" evidence="5">
    <location>
        <begin position="36"/>
        <end position="145"/>
    </location>
</feature>
<dbReference type="Pfam" id="PF03666">
    <property type="entry name" value="NPR3"/>
    <property type="match status" value="1"/>
</dbReference>
<keyword evidence="4" id="KW-0732">Signal</keyword>
<dbReference type="OrthoDB" id="18648at2759"/>
<dbReference type="AlphaFoldDB" id="A0A1G4KI81"/>
<comment type="subcellular location">
    <subcellularLocation>
        <location evidence="4">Vacuole membrane</location>
        <topology evidence="4">Peripheral membrane protein</topology>
    </subcellularLocation>
</comment>
<proteinExistence type="inferred from homology"/>
<dbReference type="GO" id="GO:0051321">
    <property type="term" value="P:meiotic cell cycle"/>
    <property type="evidence" value="ECO:0007669"/>
    <property type="project" value="UniProtKB-UniRule"/>
</dbReference>
<dbReference type="PANTHER" id="PTHR13153:SF5">
    <property type="entry name" value="GATOR COMPLEX PROTEIN NPRL3"/>
    <property type="match status" value="1"/>
</dbReference>
<reference evidence="8" key="1">
    <citation type="submission" date="2016-03" db="EMBL/GenBank/DDBJ databases">
        <authorList>
            <person name="Devillers Hugo."/>
        </authorList>
    </citation>
    <scope>NUCLEOTIDE SEQUENCE [LARGE SCALE GENOMIC DNA]</scope>
</reference>